<reference evidence="5 6" key="1">
    <citation type="submission" date="2019-03" db="EMBL/GenBank/DDBJ databases">
        <authorList>
            <person name="Zhang S."/>
        </authorList>
    </citation>
    <scope>NUCLEOTIDE SEQUENCE [LARGE SCALE GENOMIC DNA]</scope>
    <source>
        <strain evidence="5 6">S4J41</strain>
    </source>
</reference>
<dbReference type="Pfam" id="PF08220">
    <property type="entry name" value="HTH_DeoR"/>
    <property type="match status" value="1"/>
</dbReference>
<accession>A0A4R5EYK5</accession>
<dbReference type="PROSITE" id="PS00894">
    <property type="entry name" value="HTH_DEOR_1"/>
    <property type="match status" value="1"/>
</dbReference>
<gene>
    <name evidence="5" type="ORF">E1B25_03470</name>
</gene>
<dbReference type="PANTHER" id="PTHR30363">
    <property type="entry name" value="HTH-TYPE TRANSCRIPTIONAL REGULATOR SRLR-RELATED"/>
    <property type="match status" value="1"/>
</dbReference>
<evidence type="ECO:0000313" key="6">
    <source>
        <dbReference type="Proteomes" id="UP000294662"/>
    </source>
</evidence>
<keyword evidence="1" id="KW-0805">Transcription regulation</keyword>
<keyword evidence="6" id="KW-1185">Reference proteome</keyword>
<keyword evidence="2" id="KW-0238">DNA-binding</keyword>
<dbReference type="SMART" id="SM00420">
    <property type="entry name" value="HTH_DEOR"/>
    <property type="match status" value="1"/>
</dbReference>
<protein>
    <submittedName>
        <fullName evidence="5">DeoR/GlpR transcriptional regulator</fullName>
    </submittedName>
</protein>
<dbReference type="SMART" id="SM01134">
    <property type="entry name" value="DeoRC"/>
    <property type="match status" value="1"/>
</dbReference>
<dbReference type="RefSeq" id="WP_132827288.1">
    <property type="nucleotide sequence ID" value="NZ_SMFP01000002.1"/>
</dbReference>
<keyword evidence="3" id="KW-0804">Transcription</keyword>
<sequence length="252" mass="27189">MWSKDRHQRILSMLEVSGRVSANDLVSILGVSRETVRRDLVDLELAGLVQRVHGGVVLPDTSVEAPFEKRRQSQTRAKRDIARKAVSLIKPGASLFVDAGSTTSIFAQELVKLSGIMVVTNSIEIATTVQAANTGINLVLLGGRLVNDVPGTYGELTVSEIRRFQVDMAFIAPVGLHAEKGAFSYELLEADVAGAMIENAAETVLLVDHTKQATLSRVRFCEIGQIGTLVADNSSSPAQLEPFRRAGIKVVI</sequence>
<dbReference type="InterPro" id="IPR037171">
    <property type="entry name" value="NagB/RpiA_transferase-like"/>
</dbReference>
<dbReference type="Pfam" id="PF00455">
    <property type="entry name" value="DeoRC"/>
    <property type="match status" value="1"/>
</dbReference>
<dbReference type="InterPro" id="IPR036390">
    <property type="entry name" value="WH_DNA-bd_sf"/>
</dbReference>
<dbReference type="InterPro" id="IPR001034">
    <property type="entry name" value="DeoR_HTH"/>
</dbReference>
<dbReference type="GO" id="GO:0003677">
    <property type="term" value="F:DNA binding"/>
    <property type="evidence" value="ECO:0007669"/>
    <property type="project" value="UniProtKB-KW"/>
</dbReference>
<evidence type="ECO:0000313" key="5">
    <source>
        <dbReference type="EMBL" id="TDE40032.1"/>
    </source>
</evidence>
<dbReference type="PROSITE" id="PS51000">
    <property type="entry name" value="HTH_DEOR_2"/>
    <property type="match status" value="1"/>
</dbReference>
<dbReference type="GO" id="GO:0003700">
    <property type="term" value="F:DNA-binding transcription factor activity"/>
    <property type="evidence" value="ECO:0007669"/>
    <property type="project" value="InterPro"/>
</dbReference>
<dbReference type="PANTHER" id="PTHR30363:SF44">
    <property type="entry name" value="AGA OPERON TRANSCRIPTIONAL REPRESSOR-RELATED"/>
    <property type="match status" value="1"/>
</dbReference>
<dbReference type="InterPro" id="IPR050313">
    <property type="entry name" value="Carb_Metab_HTH_regulators"/>
</dbReference>
<evidence type="ECO:0000259" key="4">
    <source>
        <dbReference type="PROSITE" id="PS51000"/>
    </source>
</evidence>
<dbReference type="Gene3D" id="1.10.10.10">
    <property type="entry name" value="Winged helix-like DNA-binding domain superfamily/Winged helix DNA-binding domain"/>
    <property type="match status" value="1"/>
</dbReference>
<dbReference type="AlphaFoldDB" id="A0A4R5EYK5"/>
<dbReference type="InterPro" id="IPR018356">
    <property type="entry name" value="Tscrpt_reg_HTH_DeoR_CS"/>
</dbReference>
<comment type="caution">
    <text evidence="5">The sequence shown here is derived from an EMBL/GenBank/DDBJ whole genome shotgun (WGS) entry which is preliminary data.</text>
</comment>
<dbReference type="InterPro" id="IPR036388">
    <property type="entry name" value="WH-like_DNA-bd_sf"/>
</dbReference>
<dbReference type="SUPFAM" id="SSF100950">
    <property type="entry name" value="NagB/RpiA/CoA transferase-like"/>
    <property type="match status" value="1"/>
</dbReference>
<proteinExistence type="predicted"/>
<dbReference type="PRINTS" id="PR00037">
    <property type="entry name" value="HTHLACR"/>
</dbReference>
<dbReference type="SUPFAM" id="SSF46785">
    <property type="entry name" value="Winged helix' DNA-binding domain"/>
    <property type="match status" value="1"/>
</dbReference>
<name>A0A4R5EYK5_9RHOB</name>
<dbReference type="Gene3D" id="3.40.50.1360">
    <property type="match status" value="1"/>
</dbReference>
<evidence type="ECO:0000256" key="3">
    <source>
        <dbReference type="ARBA" id="ARBA00023163"/>
    </source>
</evidence>
<dbReference type="OrthoDB" id="9816363at2"/>
<dbReference type="Proteomes" id="UP000294662">
    <property type="component" value="Unassembled WGS sequence"/>
</dbReference>
<dbReference type="EMBL" id="SMFP01000002">
    <property type="protein sequence ID" value="TDE40032.1"/>
    <property type="molecule type" value="Genomic_DNA"/>
</dbReference>
<evidence type="ECO:0000256" key="1">
    <source>
        <dbReference type="ARBA" id="ARBA00023015"/>
    </source>
</evidence>
<feature type="domain" description="HTH deoR-type" evidence="4">
    <location>
        <begin position="3"/>
        <end position="58"/>
    </location>
</feature>
<dbReference type="InterPro" id="IPR014036">
    <property type="entry name" value="DeoR-like_C"/>
</dbReference>
<evidence type="ECO:0000256" key="2">
    <source>
        <dbReference type="ARBA" id="ARBA00023125"/>
    </source>
</evidence>
<organism evidence="5 6">
    <name type="scientific">Antarcticimicrobium sediminis</name>
    <dbReference type="NCBI Taxonomy" id="2546227"/>
    <lineage>
        <taxon>Bacteria</taxon>
        <taxon>Pseudomonadati</taxon>
        <taxon>Pseudomonadota</taxon>
        <taxon>Alphaproteobacteria</taxon>
        <taxon>Rhodobacterales</taxon>
        <taxon>Paracoccaceae</taxon>
        <taxon>Antarcticimicrobium</taxon>
    </lineage>
</organism>